<evidence type="ECO:0000256" key="13">
    <source>
        <dbReference type="ARBA" id="ARBA00022598"/>
    </source>
</evidence>
<dbReference type="Ensembl" id="ENSMFAT00000024225.2">
    <property type="protein sequence ID" value="ENSMFAP00000005547.2"/>
    <property type="gene ID" value="ENSMFAG00000001128.2"/>
</dbReference>
<evidence type="ECO:0000256" key="23">
    <source>
        <dbReference type="ARBA" id="ARBA00030371"/>
    </source>
</evidence>
<dbReference type="Gene3D" id="1.10.510.10">
    <property type="entry name" value="Transferase(Phosphotransferase) domain 1"/>
    <property type="match status" value="1"/>
</dbReference>
<keyword evidence="20" id="KW-0007">Acetylation</keyword>
<feature type="compositionally biased region" description="Polar residues" evidence="30">
    <location>
        <begin position="1065"/>
        <end position="1075"/>
    </location>
</feature>
<evidence type="ECO:0000256" key="8">
    <source>
        <dbReference type="ARBA" id="ARBA00012425"/>
    </source>
</evidence>
<dbReference type="GO" id="GO:0004693">
    <property type="term" value="F:cyclin-dependent protein serine/threonine kinase activity"/>
    <property type="evidence" value="ECO:0007669"/>
    <property type="project" value="UniProtKB-EC"/>
</dbReference>
<dbReference type="GO" id="GO:0016925">
    <property type="term" value="P:protein sumoylation"/>
    <property type="evidence" value="ECO:0007669"/>
    <property type="project" value="TreeGrafter"/>
</dbReference>
<dbReference type="GO" id="GO:0004839">
    <property type="term" value="F:ubiquitin activating enzyme activity"/>
    <property type="evidence" value="ECO:0007669"/>
    <property type="project" value="UniProtKB-EC"/>
</dbReference>
<dbReference type="Bgee" id="ENSMFAG00000001128">
    <property type="expression patterns" value="Expressed in frontal cortex and 13 other cell types or tissues"/>
</dbReference>
<dbReference type="InterPro" id="IPR008271">
    <property type="entry name" value="Ser/Thr_kinase_AS"/>
</dbReference>
<dbReference type="Pfam" id="PF00899">
    <property type="entry name" value="ThiF"/>
    <property type="match status" value="1"/>
</dbReference>
<dbReference type="UniPathway" id="UPA00143"/>
<dbReference type="Gene3D" id="3.40.50.12550">
    <property type="entry name" value="Ubiquitin-activating enzyme E1, inactive adenylation domain, subdomain 2"/>
    <property type="match status" value="1"/>
</dbReference>
<evidence type="ECO:0000256" key="19">
    <source>
        <dbReference type="ARBA" id="ARBA00022840"/>
    </source>
</evidence>
<evidence type="ECO:0000256" key="26">
    <source>
        <dbReference type="ARBA" id="ARBA00047811"/>
    </source>
</evidence>
<dbReference type="EC" id="2.7.11.22" evidence="8"/>
<dbReference type="NCBIfam" id="TIGR01408">
    <property type="entry name" value="Ube1"/>
    <property type="match status" value="1"/>
</dbReference>
<dbReference type="GO" id="GO:0005737">
    <property type="term" value="C:cytoplasm"/>
    <property type="evidence" value="ECO:0007669"/>
    <property type="project" value="TreeGrafter"/>
</dbReference>
<dbReference type="Gene3D" id="3.50.50.80">
    <property type="entry name" value="Ubiquitin-activating enzyme E1, inactive adenylation domain, subdomain 1"/>
    <property type="match status" value="1"/>
</dbReference>
<keyword evidence="12" id="KW-0597">Phosphoprotein</keyword>
<dbReference type="Pfam" id="PF16191">
    <property type="entry name" value="E1_4HB"/>
    <property type="match status" value="1"/>
</dbReference>
<feature type="region of interest" description="Disordered" evidence="30">
    <location>
        <begin position="1"/>
        <end position="47"/>
    </location>
</feature>
<dbReference type="SMART" id="SM00220">
    <property type="entry name" value="S_TKc"/>
    <property type="match status" value="1"/>
</dbReference>
<dbReference type="PROSITE" id="PS50011">
    <property type="entry name" value="PROTEIN_KINASE_DOM"/>
    <property type="match status" value="1"/>
</dbReference>
<evidence type="ECO:0000256" key="30">
    <source>
        <dbReference type="SAM" id="MobiDB-lite"/>
    </source>
</evidence>
<evidence type="ECO:0000256" key="1">
    <source>
        <dbReference type="ARBA" id="ARBA00000488"/>
    </source>
</evidence>
<keyword evidence="18 29" id="KW-0833">Ubl conjugation pathway</keyword>
<evidence type="ECO:0000259" key="31">
    <source>
        <dbReference type="PROSITE" id="PS50011"/>
    </source>
</evidence>
<dbReference type="InterPro" id="IPR045886">
    <property type="entry name" value="ThiF/MoeB/HesA"/>
</dbReference>
<evidence type="ECO:0000256" key="16">
    <source>
        <dbReference type="ARBA" id="ARBA00022741"/>
    </source>
</evidence>
<evidence type="ECO:0000256" key="22">
    <source>
        <dbReference type="ARBA" id="ARBA00023242"/>
    </source>
</evidence>
<dbReference type="InterPro" id="IPR018075">
    <property type="entry name" value="UBQ-activ_enz_E1"/>
</dbReference>
<keyword evidence="22" id="KW-0539">Nucleus</keyword>
<dbReference type="PROSITE" id="PS00108">
    <property type="entry name" value="PROTEIN_KINASE_ST"/>
    <property type="match status" value="1"/>
</dbReference>
<dbReference type="EC" id="6.2.1.45" evidence="9"/>
<dbReference type="InterPro" id="IPR042302">
    <property type="entry name" value="E1_FCCH_sf"/>
</dbReference>
<dbReference type="InterPro" id="IPR000594">
    <property type="entry name" value="ThiF_NAD_FAD-bd"/>
</dbReference>
<dbReference type="InterPro" id="IPR042063">
    <property type="entry name" value="Ubi_acti_E1_SCCH"/>
</dbReference>
<dbReference type="Pfam" id="PF10585">
    <property type="entry name" value="UBA_E1_SCCH"/>
    <property type="match status" value="1"/>
</dbReference>
<dbReference type="FunFam" id="3.50.50.80:FF:000001">
    <property type="entry name" value="ubiquitin-like modifier-activating enzyme 1"/>
    <property type="match status" value="1"/>
</dbReference>
<keyword evidence="15" id="KW-0677">Repeat</keyword>
<evidence type="ECO:0000256" key="7">
    <source>
        <dbReference type="ARBA" id="ARBA00006485"/>
    </source>
</evidence>
<organism evidence="32 33">
    <name type="scientific">Macaca fascicularis</name>
    <name type="common">Crab-eating macaque</name>
    <name type="synonym">Cynomolgus monkey</name>
    <dbReference type="NCBI Taxonomy" id="9541"/>
    <lineage>
        <taxon>Eukaryota</taxon>
        <taxon>Metazoa</taxon>
        <taxon>Chordata</taxon>
        <taxon>Craniata</taxon>
        <taxon>Vertebrata</taxon>
        <taxon>Euteleostomi</taxon>
        <taxon>Mammalia</taxon>
        <taxon>Eutheria</taxon>
        <taxon>Euarchontoglires</taxon>
        <taxon>Primates</taxon>
        <taxon>Haplorrhini</taxon>
        <taxon>Catarrhini</taxon>
        <taxon>Cercopithecidae</taxon>
        <taxon>Cercopithecinae</taxon>
        <taxon>Macaca</taxon>
    </lineage>
</organism>
<evidence type="ECO:0000256" key="2">
    <source>
        <dbReference type="ARBA" id="ARBA00004123"/>
    </source>
</evidence>
<evidence type="ECO:0000256" key="3">
    <source>
        <dbReference type="ARBA" id="ARBA00004173"/>
    </source>
</evidence>
<gene>
    <name evidence="32" type="primary">UBA1</name>
</gene>
<dbReference type="Gene3D" id="1.10.10.2660">
    <property type="entry name" value="Ubiquitin-activating enzyme E1, SCCH domain"/>
    <property type="match status" value="1"/>
</dbReference>
<reference evidence="32" key="3">
    <citation type="submission" date="2025-09" db="UniProtKB">
        <authorList>
            <consortium name="Ensembl"/>
        </authorList>
    </citation>
    <scope>IDENTIFICATION</scope>
</reference>
<keyword evidence="10" id="KW-0963">Cytoplasm</keyword>
<comment type="similarity">
    <text evidence="6 29">Belongs to the ubiquitin-activating E1 family.</text>
</comment>
<dbReference type="FunFam" id="1.10.10.2660:FF:000001">
    <property type="entry name" value="Ubiquitin-activating enzyme E1 1"/>
    <property type="match status" value="1"/>
</dbReference>
<dbReference type="Pfam" id="PF16190">
    <property type="entry name" value="E1_FCCH"/>
    <property type="match status" value="1"/>
</dbReference>
<dbReference type="FunFam" id="2.40.30.180:FF:000001">
    <property type="entry name" value="ubiquitin-like modifier-activating enzyme 1"/>
    <property type="match status" value="1"/>
</dbReference>
<dbReference type="Pfam" id="PF00069">
    <property type="entry name" value="Pkinase"/>
    <property type="match status" value="1"/>
</dbReference>
<dbReference type="VEuPathDB" id="HostDB:ENSMFAG00000002438"/>
<protein>
    <recommendedName>
        <fullName evidence="24">Ubiquitin-like modifier-activating enzyme 1</fullName>
        <ecNumber evidence="8">2.7.11.22</ecNumber>
        <ecNumber evidence="9">6.2.1.45</ecNumber>
    </recommendedName>
    <alternativeName>
        <fullName evidence="23">Ubiquitin-activating enzyme E1</fullName>
    </alternativeName>
</protein>
<evidence type="ECO:0000256" key="6">
    <source>
        <dbReference type="ARBA" id="ARBA00005673"/>
    </source>
</evidence>
<dbReference type="Gene3D" id="2.40.30.180">
    <property type="entry name" value="Ubiquitin-activating enzyme E1, FCCH domain"/>
    <property type="match status" value="1"/>
</dbReference>
<dbReference type="InterPro" id="IPR032420">
    <property type="entry name" value="E1_4HB"/>
</dbReference>
<keyword evidence="16 29" id="KW-0547">Nucleotide-binding</keyword>
<dbReference type="Gene3D" id="3.40.50.720">
    <property type="entry name" value="NAD(P)-binding Rossmann-like Domain"/>
    <property type="match status" value="1"/>
</dbReference>
<dbReference type="GO" id="GO:0031510">
    <property type="term" value="C:SUMO activating enzyme complex"/>
    <property type="evidence" value="ECO:0007669"/>
    <property type="project" value="TreeGrafter"/>
</dbReference>
<dbReference type="PROSITE" id="PS00536">
    <property type="entry name" value="UBIQUITIN_ACTIVAT_1"/>
    <property type="match status" value="1"/>
</dbReference>
<dbReference type="PRINTS" id="PR01849">
    <property type="entry name" value="UBIQUITINACT"/>
</dbReference>
<dbReference type="InterPro" id="IPR033127">
    <property type="entry name" value="UBQ-activ_enz_E1_Cys_AS"/>
</dbReference>
<evidence type="ECO:0000256" key="28">
    <source>
        <dbReference type="PROSITE-ProRule" id="PRU10132"/>
    </source>
</evidence>
<feature type="region of interest" description="Disordered" evidence="30">
    <location>
        <begin position="999"/>
        <end position="1080"/>
    </location>
</feature>
<evidence type="ECO:0000256" key="9">
    <source>
        <dbReference type="ARBA" id="ARBA00012990"/>
    </source>
</evidence>
<dbReference type="PANTHER" id="PTHR10953:SF155">
    <property type="entry name" value="UBIQUITIN-LIKE MODIFIER-ACTIVATING ENZYME 1"/>
    <property type="match status" value="1"/>
</dbReference>
<feature type="compositionally biased region" description="Polar residues" evidence="30">
    <location>
        <begin position="21"/>
        <end position="30"/>
    </location>
</feature>
<dbReference type="FunFam" id="3.30.200.20:FF:000007">
    <property type="entry name" value="Cyclin-dependent kinase 14, putative"/>
    <property type="match status" value="1"/>
</dbReference>
<dbReference type="PANTHER" id="PTHR10953">
    <property type="entry name" value="UBIQUITIN-ACTIVATING ENZYME E1"/>
    <property type="match status" value="1"/>
</dbReference>
<dbReference type="InterPro" id="IPR032418">
    <property type="entry name" value="E1_FCCH"/>
</dbReference>
<feature type="active site" description="Glycyl thioester intermediate" evidence="28">
    <location>
        <position position="632"/>
    </location>
</feature>
<comment type="function">
    <text evidence="25">Catalyzes the first step in ubiquitin conjugation to mark cellular proteins for degradation through the ubiquitin-proteasome system. Activates ubiquitin by first adenylating its C-terminal glycine residue with ATP, and thereafter linking this residue to the side chain of a cysteine residue in E1, yielding a ubiquitin-E1 thioester and free AMP. Essential for the formation of radiation-induced foci, timely DNA repair and for response to replication stress. Promotes the recruitment of TP53BP1 and BRCA1 at DNA damage sites.</text>
</comment>
<evidence type="ECO:0000256" key="15">
    <source>
        <dbReference type="ARBA" id="ARBA00022737"/>
    </source>
</evidence>
<dbReference type="CDD" id="cd01490">
    <property type="entry name" value="Ube1_repeat2"/>
    <property type="match status" value="1"/>
</dbReference>
<dbReference type="GO" id="GO:0005524">
    <property type="term" value="F:ATP binding"/>
    <property type="evidence" value="ECO:0007669"/>
    <property type="project" value="UniProtKB-KW"/>
</dbReference>
<reference evidence="32" key="2">
    <citation type="submission" date="2025-08" db="UniProtKB">
        <authorList>
            <consortium name="Ensembl"/>
        </authorList>
    </citation>
    <scope>IDENTIFICATION</scope>
</reference>
<evidence type="ECO:0000313" key="32">
    <source>
        <dbReference type="Ensembl" id="ENSMFAP00000005547.2"/>
    </source>
</evidence>
<evidence type="ECO:0000256" key="11">
    <source>
        <dbReference type="ARBA" id="ARBA00022527"/>
    </source>
</evidence>
<accession>A0A2K5TZN2</accession>
<keyword evidence="19 29" id="KW-0067">ATP-binding</keyword>
<comment type="catalytic activity">
    <reaction evidence="26">
        <text>L-threonyl-[protein] + ATP = O-phospho-L-threonyl-[protein] + ADP + H(+)</text>
        <dbReference type="Rhea" id="RHEA:46608"/>
        <dbReference type="Rhea" id="RHEA-COMP:11060"/>
        <dbReference type="Rhea" id="RHEA-COMP:11605"/>
        <dbReference type="ChEBI" id="CHEBI:15378"/>
        <dbReference type="ChEBI" id="CHEBI:30013"/>
        <dbReference type="ChEBI" id="CHEBI:30616"/>
        <dbReference type="ChEBI" id="CHEBI:61977"/>
        <dbReference type="ChEBI" id="CHEBI:456216"/>
        <dbReference type="EC" id="2.7.11.22"/>
    </reaction>
</comment>
<evidence type="ECO:0000256" key="21">
    <source>
        <dbReference type="ARBA" id="ARBA00023128"/>
    </source>
</evidence>
<evidence type="ECO:0000256" key="29">
    <source>
        <dbReference type="RuleBase" id="RU000519"/>
    </source>
</evidence>
<evidence type="ECO:0000256" key="25">
    <source>
        <dbReference type="ARBA" id="ARBA00046264"/>
    </source>
</evidence>
<dbReference type="InterPro" id="IPR035985">
    <property type="entry name" value="Ubiquitin-activating_enz"/>
</dbReference>
<evidence type="ECO:0000256" key="10">
    <source>
        <dbReference type="ARBA" id="ARBA00022490"/>
    </source>
</evidence>
<dbReference type="SUPFAM" id="SSF69572">
    <property type="entry name" value="Activating enzymes of the ubiquitin-like proteins"/>
    <property type="match status" value="2"/>
</dbReference>
<dbReference type="Gene3D" id="3.30.200.20">
    <property type="entry name" value="Phosphorylase Kinase, domain 1"/>
    <property type="match status" value="1"/>
</dbReference>
<keyword evidence="17" id="KW-0418">Kinase</keyword>
<comment type="subcellular location">
    <subcellularLocation>
        <location evidence="4">Cytoplasm</location>
    </subcellularLocation>
    <subcellularLocation>
        <location evidence="3">Mitochondrion</location>
    </subcellularLocation>
    <subcellularLocation>
        <location evidence="2">Nucleus</location>
    </subcellularLocation>
</comment>
<evidence type="ECO:0000256" key="27">
    <source>
        <dbReference type="ARBA" id="ARBA00048367"/>
    </source>
</evidence>
<evidence type="ECO:0000256" key="5">
    <source>
        <dbReference type="ARBA" id="ARBA00004906"/>
    </source>
</evidence>
<keyword evidence="33" id="KW-1185">Reference proteome</keyword>
<dbReference type="GeneTree" id="ENSGT00940000158975"/>
<dbReference type="FunFam" id="3.40.50.720:FF:000015">
    <property type="entry name" value="Ubiquitin-activating enzyme E1 1"/>
    <property type="match status" value="1"/>
</dbReference>
<dbReference type="InterPro" id="IPR042449">
    <property type="entry name" value="Ub-E1_IAD_1"/>
</dbReference>
<keyword evidence="14" id="KW-0808">Transferase</keyword>
<dbReference type="Proteomes" id="UP000233100">
    <property type="component" value="Chromosome X"/>
</dbReference>
<dbReference type="FunFam" id="1.10.510.10:FF:000061">
    <property type="entry name" value="Putative cyclin-dependent kinase 17"/>
    <property type="match status" value="1"/>
</dbReference>
<evidence type="ECO:0000256" key="14">
    <source>
        <dbReference type="ARBA" id="ARBA00022679"/>
    </source>
</evidence>
<proteinExistence type="inferred from homology"/>
<dbReference type="CDD" id="cd01491">
    <property type="entry name" value="Ube1_repeat1"/>
    <property type="match status" value="1"/>
</dbReference>
<dbReference type="SUPFAM" id="SSF56112">
    <property type="entry name" value="Protein kinase-like (PK-like)"/>
    <property type="match status" value="1"/>
</dbReference>
<sequence>MSSSPLSKKRRVSGPDPKPGSNCSPAQSVLSEVPSVPTNGMAKNGSEADIDEGLYSRQLYVLGHEAMKRLQTSSVLVSGLRGLGVEIAKNIILGGVKAVTLHDQGTAQWADLSSQFYLREEDIGKNRAEVSQPRLAELNSYVPVTAYTGPLVEDFLSGFQVVVLTNTPLEDQLRVGEFCHSRGIKLVVADTRGLFGQLFCDFGKEMILTDSNGEQPLSAMVSMVTKDNPGVVTCLDEARHGFESGDFVSFSEVQGMVELNGNQPMEIKVLGPYTFSICDTSNFSDYIRGGIVSQVKVPKKISFKSLVASLAEPDFVMTDFAKFSHPAQLHIGFQALHHFCAQHGRPPRPRNEEDATELVALAQAVNARALPAVQQENLDEDLIRKLAYVAAGDLAPINAFIGGLAAQEVMKACSGKFMPIMQWLYFDALECLPEDKEALTEDKCLPRQNRYDGQVAVFGSDLQEKLGKQKYFLVGAGAIGCELLKNFAMIGLGCREGGEIIVTDMDTIEKSNLNRQFLFRPWDVTKLKSDTAAAAVRQMNPHIRVTSHQNRVGPDTERIYDDDFFQNLDGVANALDNVDARMYMDRRCVYYRKPLLESGTLGTKGNVQVVIPFLTESYSSSQDPPEKSIPICTLKNFPNAIEHTLQWARDEFEGLFKQPAENVNQYLTDPKFVERTLRLAGTQPLEVLEAVQRSLVLQRPQTWADCVTWACHHWHTQYSNNIRQLLHNFPPDQLTSSGAPFWSGPKRCPHPLTFDVNNPLHLDYVMAAANLFAQTYGLTGSQDRAAVATLLQSVQVPEFTPKSGVKIHVSDQELQSANASVDDSRLEELKATLPSPDKLPGFKMYPIDFEKDDDSNFHMDFIVAASNLRAENYDIPPADRHKSKLIAGKIIPAIATTTAAVVGLVCLELYKVVQGHRQLDSYKNGFLNLALPFFGFSEPLAAPRHQYYNQEWTLWDRFEVQGLQPNGDEMTLKQFLDYFKIAMDRMKKIKRQLSMTLRGGRGIDKTNGAPEQIGLDESGGGGGSDPGEAPTRAAPGELRSARGPLSSAPEIVHEDLKMGSDGESDQASATSSDEVQSPVRVRMRNHPPRKISTEDINKRLSLPADIRLPEGYLEKLTLNSPIFDKPLSRRLRRVSLGTYATVYKGKSKLTDNLVALKEIRLEHEEGAPCTAIREVSLLKDLKHANIVTLHDIIHTEKSLTLVFEYLDKDLKQYLDDCGNIINMHNVKLFLFQLLRGLAYCHRQKVLHRDLKPQNLLINERGELKLADFGLARAKSIPTKTYSNEVVTLWYRPPDILLGSTDYSTQIDMWGVGCIFYEMATGRPLFPGSTVEEQLHFIFRILGTPTEETWPGILSNEEFKTYNYPKYRAEALLSHAPRLDSDGADLLTKLLQFEGRNRISAEDAMKHPFFLSLGERIHKLPDTTSIFALKEIQLQKEASLRSSSMPDSGRPAFRVVDTEF</sequence>
<keyword evidence="13 29" id="KW-0436">Ligase</keyword>
<comment type="similarity">
    <text evidence="7">Belongs to the protein kinase superfamily. CMGC Ser/Thr protein kinase family. CDC2/CDKX subfamily.</text>
</comment>
<keyword evidence="21" id="KW-0496">Mitochondrion</keyword>
<evidence type="ECO:0000256" key="18">
    <source>
        <dbReference type="ARBA" id="ARBA00022786"/>
    </source>
</evidence>
<dbReference type="PROSITE" id="PS00865">
    <property type="entry name" value="UBIQUITIN_ACTIVAT_2"/>
    <property type="match status" value="1"/>
</dbReference>
<evidence type="ECO:0000256" key="17">
    <source>
        <dbReference type="ARBA" id="ARBA00022777"/>
    </source>
</evidence>
<name>A0A2K5TZN2_MACFA</name>
<dbReference type="InterPro" id="IPR018074">
    <property type="entry name" value="UBQ-activ_enz_E1_CS"/>
</dbReference>
<dbReference type="InterPro" id="IPR011009">
    <property type="entry name" value="Kinase-like_dom_sf"/>
</dbReference>
<dbReference type="InterPro" id="IPR000719">
    <property type="entry name" value="Prot_kinase_dom"/>
</dbReference>
<dbReference type="InterPro" id="IPR018965">
    <property type="entry name" value="Ub-activating_enz_E1_C"/>
</dbReference>
<comment type="pathway">
    <text evidence="5">Protein modification; protein ubiquitination.</text>
</comment>
<dbReference type="FunFam" id="3.40.50.12550:FF:000001">
    <property type="entry name" value="Ubiquitin-activating enzyme E1 1"/>
    <property type="match status" value="1"/>
</dbReference>
<feature type="domain" description="Protein kinase" evidence="31">
    <location>
        <begin position="1128"/>
        <end position="1409"/>
    </location>
</feature>
<evidence type="ECO:0000256" key="12">
    <source>
        <dbReference type="ARBA" id="ARBA00022553"/>
    </source>
</evidence>
<evidence type="ECO:0000256" key="4">
    <source>
        <dbReference type="ARBA" id="ARBA00004496"/>
    </source>
</evidence>
<dbReference type="InterPro" id="IPR019572">
    <property type="entry name" value="UBA_E1_SCCH"/>
</dbReference>
<dbReference type="SMART" id="SM00985">
    <property type="entry name" value="UBA_e1_C"/>
    <property type="match status" value="1"/>
</dbReference>
<reference evidence="32 33" key="1">
    <citation type="submission" date="2013-03" db="EMBL/GenBank/DDBJ databases">
        <authorList>
            <person name="Warren W."/>
            <person name="Wilson R.K."/>
        </authorList>
    </citation>
    <scope>NUCLEOTIDE SEQUENCE</scope>
</reference>
<keyword evidence="11" id="KW-0723">Serine/threonine-protein kinase</keyword>
<feature type="compositionally biased region" description="Basic and acidic residues" evidence="30">
    <location>
        <begin position="1051"/>
        <end position="1060"/>
    </location>
</feature>
<comment type="catalytic activity">
    <reaction evidence="1">
        <text>ATP + ubiquitin + [E1 ubiquitin-activating enzyme]-L-cysteine = AMP + diphosphate + S-ubiquitinyl-[E1 ubiquitin-activating enzyme]-L-cysteine.</text>
        <dbReference type="EC" id="6.2.1.45"/>
    </reaction>
</comment>
<dbReference type="InterPro" id="IPR000011">
    <property type="entry name" value="UBQ/SUMO-activ_enz_E1-like"/>
</dbReference>
<evidence type="ECO:0000256" key="20">
    <source>
        <dbReference type="ARBA" id="ARBA00022990"/>
    </source>
</evidence>
<dbReference type="GO" id="GO:0019948">
    <property type="term" value="F:SUMO activating enzyme activity"/>
    <property type="evidence" value="ECO:0007669"/>
    <property type="project" value="TreeGrafter"/>
</dbReference>
<evidence type="ECO:0000256" key="24">
    <source>
        <dbReference type="ARBA" id="ARBA00044109"/>
    </source>
</evidence>
<comment type="catalytic activity">
    <reaction evidence="27">
        <text>L-seryl-[protein] + ATP = O-phospho-L-seryl-[protein] + ADP + H(+)</text>
        <dbReference type="Rhea" id="RHEA:17989"/>
        <dbReference type="Rhea" id="RHEA-COMP:9863"/>
        <dbReference type="Rhea" id="RHEA-COMP:11604"/>
        <dbReference type="ChEBI" id="CHEBI:15378"/>
        <dbReference type="ChEBI" id="CHEBI:29999"/>
        <dbReference type="ChEBI" id="CHEBI:30616"/>
        <dbReference type="ChEBI" id="CHEBI:83421"/>
        <dbReference type="ChEBI" id="CHEBI:456216"/>
        <dbReference type="EC" id="2.7.11.22"/>
    </reaction>
</comment>
<evidence type="ECO:0000313" key="33">
    <source>
        <dbReference type="Proteomes" id="UP000233100"/>
    </source>
</evidence>